<reference evidence="2 3" key="1">
    <citation type="submission" date="2014-02" db="EMBL/GenBank/DDBJ databases">
        <title>The genome sequence of the entomopathogenic fungus Metarhizium robertsii ARSEF 2575.</title>
        <authorList>
            <person name="Giuliano Garisto Donzelli B."/>
            <person name="Roe B.A."/>
            <person name="Macmil S.L."/>
            <person name="Krasnoff S.B."/>
            <person name="Gibson D.M."/>
        </authorList>
    </citation>
    <scope>NUCLEOTIDE SEQUENCE [LARGE SCALE GENOMIC DNA]</scope>
    <source>
        <strain evidence="2 3">ARSEF 2575</strain>
    </source>
</reference>
<evidence type="ECO:0000313" key="3">
    <source>
        <dbReference type="Proteomes" id="UP000030151"/>
    </source>
</evidence>
<sequence length="294" mass="33364">MEKPRDEQCLRATRPSEITRPSLSIMWLFRTEHDHGTFPTIVVMLVTWVLSLSVSIYCAILRSDNTTRTPVWDQNYLHPHALTMDGIVASFFWIALFLFQLFCLVYAVLSLVPGYMNSIANVTAHFVMSNVLHLVSAILYVSSQLAWAEAALVLNFANMSSLYFRLADCPWLIRSSMASAPLAWAFFAMLWNGAGLIQRVTNTVYSAGSIFLWWILCYGIFFALKYKDDVMCLSLSTLTTSVGLYHARHDAEFHQWVPPVVISAVLYAMYLVIFITRWQSHKLRKQASVVGVVG</sequence>
<name>A0A0A1UMF5_9HYPO</name>
<protein>
    <recommendedName>
        <fullName evidence="4">DUF1774 domain protein</fullName>
    </recommendedName>
</protein>
<dbReference type="AlphaFoldDB" id="A0A0A1UMF5"/>
<dbReference type="PANTHER" id="PTHR37992:SF1">
    <property type="entry name" value="DUF1774-DOMAIN-CONTAINING PROTEIN"/>
    <property type="match status" value="1"/>
</dbReference>
<evidence type="ECO:0008006" key="4">
    <source>
        <dbReference type="Google" id="ProtNLM"/>
    </source>
</evidence>
<dbReference type="Pfam" id="PF08611">
    <property type="entry name" value="DUF1774"/>
    <property type="match status" value="1"/>
</dbReference>
<keyword evidence="1" id="KW-0472">Membrane</keyword>
<accession>A0A0A1UMF5</accession>
<evidence type="ECO:0000313" key="2">
    <source>
        <dbReference type="EMBL" id="EXU95216.1"/>
    </source>
</evidence>
<organism evidence="2 3">
    <name type="scientific">Metarhizium robertsii</name>
    <dbReference type="NCBI Taxonomy" id="568076"/>
    <lineage>
        <taxon>Eukaryota</taxon>
        <taxon>Fungi</taxon>
        <taxon>Dikarya</taxon>
        <taxon>Ascomycota</taxon>
        <taxon>Pezizomycotina</taxon>
        <taxon>Sordariomycetes</taxon>
        <taxon>Hypocreomycetidae</taxon>
        <taxon>Hypocreales</taxon>
        <taxon>Clavicipitaceae</taxon>
        <taxon>Metarhizium</taxon>
    </lineage>
</organism>
<feature type="transmembrane region" description="Helical" evidence="1">
    <location>
        <begin position="203"/>
        <end position="223"/>
    </location>
</feature>
<evidence type="ECO:0000256" key="1">
    <source>
        <dbReference type="SAM" id="Phobius"/>
    </source>
</evidence>
<proteinExistence type="predicted"/>
<keyword evidence="1" id="KW-1133">Transmembrane helix</keyword>
<comment type="caution">
    <text evidence="2">The sequence shown here is derived from an EMBL/GenBank/DDBJ whole genome shotgun (WGS) entry which is preliminary data.</text>
</comment>
<dbReference type="Proteomes" id="UP000030151">
    <property type="component" value="Unassembled WGS sequence"/>
</dbReference>
<feature type="transmembrane region" description="Helical" evidence="1">
    <location>
        <begin position="38"/>
        <end position="62"/>
    </location>
</feature>
<dbReference type="HOGENOM" id="CLU_061220_0_0_1"/>
<feature type="transmembrane region" description="Helical" evidence="1">
    <location>
        <begin position="87"/>
        <end position="112"/>
    </location>
</feature>
<dbReference type="InterPro" id="IPR013920">
    <property type="entry name" value="DUF1774_fun"/>
</dbReference>
<dbReference type="EMBL" id="JELW01000093">
    <property type="protein sequence ID" value="EXU95216.1"/>
    <property type="molecule type" value="Genomic_DNA"/>
</dbReference>
<feature type="transmembrane region" description="Helical" evidence="1">
    <location>
        <begin position="253"/>
        <end position="275"/>
    </location>
</feature>
<keyword evidence="1" id="KW-0812">Transmembrane</keyword>
<feature type="transmembrane region" description="Helical" evidence="1">
    <location>
        <begin position="171"/>
        <end position="191"/>
    </location>
</feature>
<gene>
    <name evidence="2" type="ORF">X797_011713</name>
</gene>
<dbReference type="PANTHER" id="PTHR37992">
    <property type="entry name" value="EXPRESSED PROTEIN"/>
    <property type="match status" value="1"/>
</dbReference>